<keyword evidence="3 5" id="KW-0479">Metal-binding</keyword>
<dbReference type="GO" id="GO:0016705">
    <property type="term" value="F:oxidoreductase activity, acting on paired donors, with incorporation or reduction of molecular oxygen"/>
    <property type="evidence" value="ECO:0007669"/>
    <property type="project" value="InterPro"/>
</dbReference>
<evidence type="ECO:0000256" key="6">
    <source>
        <dbReference type="SAM" id="Phobius"/>
    </source>
</evidence>
<organism evidence="7 8">
    <name type="scientific">Coprinopsis cinerea (strain Okayama-7 / 130 / ATCC MYA-4618 / FGSC 9003)</name>
    <name type="common">Inky cap fungus</name>
    <name type="synonym">Hormographiella aspergillata</name>
    <dbReference type="NCBI Taxonomy" id="240176"/>
    <lineage>
        <taxon>Eukaryota</taxon>
        <taxon>Fungi</taxon>
        <taxon>Dikarya</taxon>
        <taxon>Basidiomycota</taxon>
        <taxon>Agaricomycotina</taxon>
        <taxon>Agaricomycetes</taxon>
        <taxon>Agaricomycetidae</taxon>
        <taxon>Agaricales</taxon>
        <taxon>Agaricineae</taxon>
        <taxon>Psathyrellaceae</taxon>
        <taxon>Coprinopsis</taxon>
    </lineage>
</organism>
<protein>
    <recommendedName>
        <fullName evidence="9">Cytochrome P450</fullName>
    </recommendedName>
</protein>
<evidence type="ECO:0000313" key="7">
    <source>
        <dbReference type="EMBL" id="EAU82062.2"/>
    </source>
</evidence>
<dbReference type="EMBL" id="AACS02000011">
    <property type="protein sequence ID" value="EAU82062.2"/>
    <property type="molecule type" value="Genomic_DNA"/>
</dbReference>
<evidence type="ECO:0000256" key="1">
    <source>
        <dbReference type="ARBA" id="ARBA00010617"/>
    </source>
</evidence>
<dbReference type="InterPro" id="IPR002401">
    <property type="entry name" value="Cyt_P450_E_grp-I"/>
</dbReference>
<evidence type="ECO:0008006" key="9">
    <source>
        <dbReference type="Google" id="ProtNLM"/>
    </source>
</evidence>
<comment type="similarity">
    <text evidence="1">Belongs to the cytochrome P450 family.</text>
</comment>
<dbReference type="HOGENOM" id="CLU_018012_5_2_1"/>
<keyword evidence="6" id="KW-0472">Membrane</keyword>
<proteinExistence type="inferred from homology"/>
<evidence type="ECO:0000313" key="8">
    <source>
        <dbReference type="Proteomes" id="UP000001861"/>
    </source>
</evidence>
<dbReference type="SUPFAM" id="SSF48264">
    <property type="entry name" value="Cytochrome P450"/>
    <property type="match status" value="1"/>
</dbReference>
<dbReference type="PANTHER" id="PTHR24304">
    <property type="entry name" value="CYTOCHROME P450 FAMILY 7"/>
    <property type="match status" value="1"/>
</dbReference>
<dbReference type="STRING" id="240176.A8P9F5"/>
<sequence>MATWDELLPVSPASLAAVIAVVGASLFYCRTNRRNKTDNIPTLPTWFPWIGIDNALRLFFNPTSFLEEMRKQHGPLFQFTVLASRIIVLQHPYNLRALERQSRALSEHLPIEVVAKASSELPNPNRITNAIMTTLSRIVEKEFSSGRMKVTGLRSRFHEALGKEMDRLVQAPNINTQIPLCEFIRETIYRASCVVVFGPSFPIQTYADFKSTGGQLDFLSTWASRMPWSKAGGARRRVIEAIAEYVRPWWESSGMSNERQISDFMVESLTAMRECGLSLQESASAILCYLWGFHNNLWFHLYWTFVHILADNETLTAVEIEARDSGNLGRRSLIQSAIWEAMRWPYLPQQVRRASEDLNVCLEGIYYWIPKGTWILSKSFNHDSRVYEDPFEFKVDRFYNNPSLPKPKGFGDGVHTCKGMHFALHEMEDHIVTSFRKFDIKLLKRSRGDRTIPQSEANAILPDISKFEDFTLELHPRA</sequence>
<dbReference type="GO" id="GO:0020037">
    <property type="term" value="F:heme binding"/>
    <property type="evidence" value="ECO:0007669"/>
    <property type="project" value="InterPro"/>
</dbReference>
<evidence type="ECO:0000256" key="5">
    <source>
        <dbReference type="PIRSR" id="PIRSR602401-1"/>
    </source>
</evidence>
<dbReference type="GeneID" id="6016380"/>
<dbReference type="Gene3D" id="1.10.630.10">
    <property type="entry name" value="Cytochrome P450"/>
    <property type="match status" value="1"/>
</dbReference>
<dbReference type="KEGG" id="cci:CC1G_09664"/>
<dbReference type="Pfam" id="PF00067">
    <property type="entry name" value="p450"/>
    <property type="match status" value="1"/>
</dbReference>
<dbReference type="PANTHER" id="PTHR24304:SF2">
    <property type="entry name" value="24-HYDROXYCHOLESTEROL 7-ALPHA-HYDROXYLASE"/>
    <property type="match status" value="1"/>
</dbReference>
<dbReference type="AlphaFoldDB" id="A8P9F5"/>
<dbReference type="PRINTS" id="PR00463">
    <property type="entry name" value="EP450I"/>
</dbReference>
<keyword evidence="2 5" id="KW-0349">Heme</keyword>
<keyword evidence="4 5" id="KW-0408">Iron</keyword>
<dbReference type="RefSeq" id="XP_001839761.2">
    <property type="nucleotide sequence ID" value="XM_001839709.2"/>
</dbReference>
<dbReference type="Proteomes" id="UP000001861">
    <property type="component" value="Unassembled WGS sequence"/>
</dbReference>
<feature type="binding site" description="axial binding residue" evidence="5">
    <location>
        <position position="417"/>
    </location>
    <ligand>
        <name>heme</name>
        <dbReference type="ChEBI" id="CHEBI:30413"/>
    </ligand>
    <ligandPart>
        <name>Fe</name>
        <dbReference type="ChEBI" id="CHEBI:18248"/>
    </ligandPart>
</feature>
<reference evidence="7 8" key="1">
    <citation type="journal article" date="2010" name="Proc. Natl. Acad. Sci. U.S.A.">
        <title>Insights into evolution of multicellular fungi from the assembled chromosomes of the mushroom Coprinopsis cinerea (Coprinus cinereus).</title>
        <authorList>
            <person name="Stajich J.E."/>
            <person name="Wilke S.K."/>
            <person name="Ahren D."/>
            <person name="Au C.H."/>
            <person name="Birren B.W."/>
            <person name="Borodovsky M."/>
            <person name="Burns C."/>
            <person name="Canback B."/>
            <person name="Casselton L.A."/>
            <person name="Cheng C.K."/>
            <person name="Deng J."/>
            <person name="Dietrich F.S."/>
            <person name="Fargo D.C."/>
            <person name="Farman M.L."/>
            <person name="Gathman A.C."/>
            <person name="Goldberg J."/>
            <person name="Guigo R."/>
            <person name="Hoegger P.J."/>
            <person name="Hooker J.B."/>
            <person name="Huggins A."/>
            <person name="James T.Y."/>
            <person name="Kamada T."/>
            <person name="Kilaru S."/>
            <person name="Kodira C."/>
            <person name="Kues U."/>
            <person name="Kupfer D."/>
            <person name="Kwan H.S."/>
            <person name="Lomsadze A."/>
            <person name="Li W."/>
            <person name="Lilly W.W."/>
            <person name="Ma L.J."/>
            <person name="Mackey A.J."/>
            <person name="Manning G."/>
            <person name="Martin F."/>
            <person name="Muraguchi H."/>
            <person name="Natvig D.O."/>
            <person name="Palmerini H."/>
            <person name="Ramesh M.A."/>
            <person name="Rehmeyer C.J."/>
            <person name="Roe B.A."/>
            <person name="Shenoy N."/>
            <person name="Stanke M."/>
            <person name="Ter-Hovhannisyan V."/>
            <person name="Tunlid A."/>
            <person name="Velagapudi R."/>
            <person name="Vision T.J."/>
            <person name="Zeng Q."/>
            <person name="Zolan M.E."/>
            <person name="Pukkila P.J."/>
        </authorList>
    </citation>
    <scope>NUCLEOTIDE SEQUENCE [LARGE SCALE GENOMIC DNA]</scope>
    <source>
        <strain evidence="8">Okayama-7 / 130 / ATCC MYA-4618 / FGSC 9003</strain>
    </source>
</reference>
<dbReference type="GO" id="GO:0008395">
    <property type="term" value="F:steroid hydroxylase activity"/>
    <property type="evidence" value="ECO:0007669"/>
    <property type="project" value="TreeGrafter"/>
</dbReference>
<keyword evidence="6" id="KW-0812">Transmembrane</keyword>
<dbReference type="InterPro" id="IPR050529">
    <property type="entry name" value="CYP450_sterol_14alpha_dmase"/>
</dbReference>
<dbReference type="InterPro" id="IPR001128">
    <property type="entry name" value="Cyt_P450"/>
</dbReference>
<evidence type="ECO:0000256" key="2">
    <source>
        <dbReference type="ARBA" id="ARBA00022617"/>
    </source>
</evidence>
<dbReference type="InterPro" id="IPR036396">
    <property type="entry name" value="Cyt_P450_sf"/>
</dbReference>
<dbReference type="InParanoid" id="A8P9F5"/>
<dbReference type="OMA" id="EYLLRNW"/>
<evidence type="ECO:0000256" key="3">
    <source>
        <dbReference type="ARBA" id="ARBA00022723"/>
    </source>
</evidence>
<keyword evidence="6" id="KW-1133">Transmembrane helix</keyword>
<comment type="caution">
    <text evidence="7">The sequence shown here is derived from an EMBL/GenBank/DDBJ whole genome shotgun (WGS) entry which is preliminary data.</text>
</comment>
<comment type="cofactor">
    <cofactor evidence="5">
        <name>heme</name>
        <dbReference type="ChEBI" id="CHEBI:30413"/>
    </cofactor>
</comment>
<evidence type="ECO:0000256" key="4">
    <source>
        <dbReference type="ARBA" id="ARBA00023004"/>
    </source>
</evidence>
<dbReference type="OrthoDB" id="3366823at2759"/>
<gene>
    <name evidence="7" type="ORF">CC1G_09664</name>
</gene>
<dbReference type="eggNOG" id="KOG0684">
    <property type="taxonomic scope" value="Eukaryota"/>
</dbReference>
<name>A8P9F5_COPC7</name>
<keyword evidence="8" id="KW-1185">Reference proteome</keyword>
<accession>A8P9F5</accession>
<dbReference type="GO" id="GO:0005506">
    <property type="term" value="F:iron ion binding"/>
    <property type="evidence" value="ECO:0007669"/>
    <property type="project" value="InterPro"/>
</dbReference>
<dbReference type="VEuPathDB" id="FungiDB:CC1G_09664"/>
<feature type="transmembrane region" description="Helical" evidence="6">
    <location>
        <begin position="12"/>
        <end position="29"/>
    </location>
</feature>